<evidence type="ECO:0000256" key="5">
    <source>
        <dbReference type="ARBA" id="ARBA00023136"/>
    </source>
</evidence>
<sequence length="406" mass="41532">MNPVEVLRFAVLGLAANKIRTALTMLGVLIGVGAVILLVAVGNGSSKSVQASIQRLGTNLLTVSHTAGGGRFGAAGQGGTLKDLTPDDAQALVDKTLAPHVKSAAPVQTTSQSVTYAGQSVTVSQIVGTTPDWFATTNHDLGQGALFGTDDVNSRRRVAILGSTTVENVFGTENPIDKEILVGGVPFRVAGVLRTKGGNGAADSDDTIVLPVTTMRDSLTGYGSLSAIAVQATSSDDTALAQDEVTSILNNRHRIADAAQSDFRITNQQSLLSANDETNKTFTVLLAAVAAISLLVGGIGITNIMLVTVAERTREIGIRKAIGAPRGAILGQFLAESTLLSVVGGGLGVAAGLFAARFEVVGITPVVVPSSVVGSFAVSVAIGLFFGGYPAARAAALRPIEALRHE</sequence>
<dbReference type="Proteomes" id="UP000190037">
    <property type="component" value="Unassembled WGS sequence"/>
</dbReference>
<keyword evidence="4 7" id="KW-1133">Transmembrane helix</keyword>
<comment type="subcellular location">
    <subcellularLocation>
        <location evidence="1">Cell membrane</location>
        <topology evidence="1">Multi-pass membrane protein</topology>
    </subcellularLocation>
</comment>
<dbReference type="InterPro" id="IPR025857">
    <property type="entry name" value="MacB_PCD"/>
</dbReference>
<dbReference type="GO" id="GO:0022857">
    <property type="term" value="F:transmembrane transporter activity"/>
    <property type="evidence" value="ECO:0007669"/>
    <property type="project" value="TreeGrafter"/>
</dbReference>
<feature type="transmembrane region" description="Helical" evidence="7">
    <location>
        <begin position="21"/>
        <end position="42"/>
    </location>
</feature>
<dbReference type="PANTHER" id="PTHR30572">
    <property type="entry name" value="MEMBRANE COMPONENT OF TRANSPORTER-RELATED"/>
    <property type="match status" value="1"/>
</dbReference>
<organism evidence="10 11">
    <name type="scientific">Embleya scabrispora</name>
    <dbReference type="NCBI Taxonomy" id="159449"/>
    <lineage>
        <taxon>Bacteria</taxon>
        <taxon>Bacillati</taxon>
        <taxon>Actinomycetota</taxon>
        <taxon>Actinomycetes</taxon>
        <taxon>Kitasatosporales</taxon>
        <taxon>Streptomycetaceae</taxon>
        <taxon>Embleya</taxon>
    </lineage>
</organism>
<evidence type="ECO:0000256" key="6">
    <source>
        <dbReference type="ARBA" id="ARBA00038076"/>
    </source>
</evidence>
<dbReference type="GO" id="GO:0005886">
    <property type="term" value="C:plasma membrane"/>
    <property type="evidence" value="ECO:0007669"/>
    <property type="project" value="UniProtKB-SubCell"/>
</dbReference>
<dbReference type="AlphaFoldDB" id="A0A1T3P5T5"/>
<dbReference type="PANTHER" id="PTHR30572:SF4">
    <property type="entry name" value="ABC TRANSPORTER PERMEASE YTRF"/>
    <property type="match status" value="1"/>
</dbReference>
<dbReference type="Pfam" id="PF12704">
    <property type="entry name" value="MacB_PCD"/>
    <property type="match status" value="1"/>
</dbReference>
<name>A0A1T3P5T5_9ACTN</name>
<feature type="domain" description="MacB-like periplasmic core" evidence="9">
    <location>
        <begin position="21"/>
        <end position="247"/>
    </location>
</feature>
<keyword evidence="5 7" id="KW-0472">Membrane</keyword>
<gene>
    <name evidence="10" type="ORF">B4N89_29190</name>
</gene>
<evidence type="ECO:0000313" key="11">
    <source>
        <dbReference type="Proteomes" id="UP000190037"/>
    </source>
</evidence>
<evidence type="ECO:0000313" key="10">
    <source>
        <dbReference type="EMBL" id="OPC84458.1"/>
    </source>
</evidence>
<feature type="transmembrane region" description="Helical" evidence="7">
    <location>
        <begin position="282"/>
        <end position="307"/>
    </location>
</feature>
<dbReference type="InterPro" id="IPR003838">
    <property type="entry name" value="ABC3_permease_C"/>
</dbReference>
<accession>A0A1T3P5T5</accession>
<feature type="domain" description="ABC3 transporter permease C-terminal" evidence="8">
    <location>
        <begin position="288"/>
        <end position="396"/>
    </location>
</feature>
<evidence type="ECO:0000256" key="2">
    <source>
        <dbReference type="ARBA" id="ARBA00022475"/>
    </source>
</evidence>
<evidence type="ECO:0000259" key="8">
    <source>
        <dbReference type="Pfam" id="PF02687"/>
    </source>
</evidence>
<feature type="transmembrane region" description="Helical" evidence="7">
    <location>
        <begin position="328"/>
        <end position="354"/>
    </location>
</feature>
<dbReference type="RefSeq" id="WP_078978754.1">
    <property type="nucleotide sequence ID" value="NZ_MWQN01000001.1"/>
</dbReference>
<dbReference type="OrthoDB" id="9780560at2"/>
<evidence type="ECO:0000256" key="7">
    <source>
        <dbReference type="SAM" id="Phobius"/>
    </source>
</evidence>
<comment type="similarity">
    <text evidence="6">Belongs to the ABC-4 integral membrane protein family.</text>
</comment>
<evidence type="ECO:0000259" key="9">
    <source>
        <dbReference type="Pfam" id="PF12704"/>
    </source>
</evidence>
<dbReference type="eggNOG" id="COG0577">
    <property type="taxonomic scope" value="Bacteria"/>
</dbReference>
<keyword evidence="2" id="KW-1003">Cell membrane</keyword>
<dbReference type="Pfam" id="PF02687">
    <property type="entry name" value="FtsX"/>
    <property type="match status" value="1"/>
</dbReference>
<dbReference type="InterPro" id="IPR050250">
    <property type="entry name" value="Macrolide_Exporter_MacB"/>
</dbReference>
<dbReference type="STRING" id="159449.B4N89_29190"/>
<keyword evidence="11" id="KW-1185">Reference proteome</keyword>
<dbReference type="EMBL" id="MWQN01000001">
    <property type="protein sequence ID" value="OPC84458.1"/>
    <property type="molecule type" value="Genomic_DNA"/>
</dbReference>
<reference evidence="10 11" key="1">
    <citation type="submission" date="2017-03" db="EMBL/GenBank/DDBJ databases">
        <title>Draft genome sequence of Streptomyces scabrisporus NF3, endophyte isolated from Amphipterygium adstringens.</title>
        <authorList>
            <person name="Vazquez M."/>
            <person name="Ceapa C.D."/>
            <person name="Rodriguez Luna D."/>
            <person name="Sanchez Esquivel S."/>
        </authorList>
    </citation>
    <scope>NUCLEOTIDE SEQUENCE [LARGE SCALE GENOMIC DNA]</scope>
    <source>
        <strain evidence="10 11">NF3</strain>
    </source>
</reference>
<comment type="caution">
    <text evidence="10">The sequence shown here is derived from an EMBL/GenBank/DDBJ whole genome shotgun (WGS) entry which is preliminary data.</text>
</comment>
<evidence type="ECO:0000256" key="1">
    <source>
        <dbReference type="ARBA" id="ARBA00004651"/>
    </source>
</evidence>
<feature type="transmembrane region" description="Helical" evidence="7">
    <location>
        <begin position="366"/>
        <end position="389"/>
    </location>
</feature>
<evidence type="ECO:0000256" key="3">
    <source>
        <dbReference type="ARBA" id="ARBA00022692"/>
    </source>
</evidence>
<proteinExistence type="inferred from homology"/>
<keyword evidence="3 7" id="KW-0812">Transmembrane</keyword>
<protein>
    <submittedName>
        <fullName evidence="10">Macrolide ABC transporter permease</fullName>
    </submittedName>
</protein>
<evidence type="ECO:0000256" key="4">
    <source>
        <dbReference type="ARBA" id="ARBA00022989"/>
    </source>
</evidence>